<evidence type="ECO:0000313" key="2">
    <source>
        <dbReference type="EMBL" id="SCF21857.1"/>
    </source>
</evidence>
<evidence type="ECO:0000313" key="3">
    <source>
        <dbReference type="Proteomes" id="UP000199375"/>
    </source>
</evidence>
<dbReference type="AlphaFoldDB" id="A0A1C4YMI0"/>
<feature type="region of interest" description="Disordered" evidence="1">
    <location>
        <begin position="528"/>
        <end position="567"/>
    </location>
</feature>
<reference evidence="2 3" key="1">
    <citation type="submission" date="2016-06" db="EMBL/GenBank/DDBJ databases">
        <authorList>
            <person name="Kjaerup R.B."/>
            <person name="Dalgaard T.S."/>
            <person name="Juul-Madsen H.R."/>
        </authorList>
    </citation>
    <scope>NUCLEOTIDE SEQUENCE [LARGE SCALE GENOMIC DNA]</scope>
    <source>
        <strain evidence="2 3">DSM 45626</strain>
    </source>
</reference>
<feature type="compositionally biased region" description="Acidic residues" evidence="1">
    <location>
        <begin position="541"/>
        <end position="553"/>
    </location>
</feature>
<dbReference type="CDD" id="cd00138">
    <property type="entry name" value="PLDc_SF"/>
    <property type="match status" value="1"/>
</dbReference>
<feature type="region of interest" description="Disordered" evidence="1">
    <location>
        <begin position="839"/>
        <end position="858"/>
    </location>
</feature>
<accession>A0A1C4YMI0</accession>
<protein>
    <recommendedName>
        <fullName evidence="4">PLD-like domain-containing protein</fullName>
    </recommendedName>
</protein>
<evidence type="ECO:0008006" key="4">
    <source>
        <dbReference type="Google" id="ProtNLM"/>
    </source>
</evidence>
<feature type="compositionally biased region" description="Low complexity" evidence="1">
    <location>
        <begin position="555"/>
        <end position="567"/>
    </location>
</feature>
<dbReference type="RefSeq" id="WP_091286837.1">
    <property type="nucleotide sequence ID" value="NZ_FMCW01000056.1"/>
</dbReference>
<feature type="region of interest" description="Disordered" evidence="1">
    <location>
        <begin position="476"/>
        <end position="497"/>
    </location>
</feature>
<evidence type="ECO:0000256" key="1">
    <source>
        <dbReference type="SAM" id="MobiDB-lite"/>
    </source>
</evidence>
<organism evidence="2 3">
    <name type="scientific">Micromonospora haikouensis</name>
    <dbReference type="NCBI Taxonomy" id="686309"/>
    <lineage>
        <taxon>Bacteria</taxon>
        <taxon>Bacillati</taxon>
        <taxon>Actinomycetota</taxon>
        <taxon>Actinomycetes</taxon>
        <taxon>Micromonosporales</taxon>
        <taxon>Micromonosporaceae</taxon>
        <taxon>Micromonospora</taxon>
    </lineage>
</organism>
<sequence>MTDEVRWSFRSPLSLLERWRDRFDGARLRELLVTGYTLDLGFLERFAVPTARALGARITVLADAGQAVHDPVDVRRAGLAYQHGHAVSRGAFHPKLAVLLGDDDVWVAVGSGNPTASGWGHNREVWLTARSGLGRGPRLLHDVADWLVDLPTVVAVPSWIALTLREVAGRMRPVEVDEGWSQVRVVGNLRASLLGRLPTDAVAELRLAAPFYDPQAAAVRALVDRTKPHAVRVAVQPAFGRFEGGALLRATEAAVEREFRVLAASPALHGKVVEWTTSAGVTHGMTGSANITAAALLRSTEHGGNCELAVLAPHPVSLLPEGEEPSEAAMAQLRAGRSTSVAGSPASVLLGCAVVDGTLLVELAAPVTGRVMVETSPSGEPGTWQAMGVIPVGQATARFVLTEVTGGAVRTVVDVDGVRVESAAVFVTDPARCRPVRDADDAPRLGRGTPYEAIEVFTDPALAARFTADLERLTTLVPPRPRTPSAPSDRPGVDVRTDSDRWRDYLEDSDRVLGPDLSRLVFPRRPPTVGDRRSSFVVDDVREDEPTEEDADIVPDAPTGDDPTADGNLVDLRTASERARYRGFATRWAEAVSTPTVDSDRGSLPPMRLRMLAASMYLTLLADGMWRDDGWRTDLRWLAWALVPDDNALDELPAEAFAHLYAWLAIVVATLREGTRLHGSQDADALVTAAWRDAAEWVAETDLALAEALLLPAGHLFAVVASASALRETIELARGAKADPYAEARSAFADAGLAVRLEEGVWRVDGVTGNPQRAAADVVTTVRRVSGRAAVAVACTGSRAVLVACDDRIMLLVDSRTAMWSVYELSSVRTPLSLVAGAVGGPPSGARTRRPLRTPPPQVSELSQLLGVDLAATAAALTS</sequence>
<dbReference type="EMBL" id="FMCW01000056">
    <property type="protein sequence ID" value="SCF21857.1"/>
    <property type="molecule type" value="Genomic_DNA"/>
</dbReference>
<dbReference type="Proteomes" id="UP000199375">
    <property type="component" value="Unassembled WGS sequence"/>
</dbReference>
<dbReference type="Gene3D" id="3.30.870.10">
    <property type="entry name" value="Endonuclease Chain A"/>
    <property type="match status" value="1"/>
</dbReference>
<name>A0A1C4YMI0_9ACTN</name>
<gene>
    <name evidence="2" type="ORF">GA0070558_1569</name>
</gene>
<proteinExistence type="predicted"/>